<dbReference type="InterPro" id="IPR046341">
    <property type="entry name" value="SET_dom_sf"/>
</dbReference>
<dbReference type="STRING" id="418784.A0A2P7YXE5"/>
<accession>A0A2P7YXE5</accession>
<dbReference type="EMBL" id="PYFQ01000001">
    <property type="protein sequence ID" value="PSK40622.1"/>
    <property type="molecule type" value="Genomic_DNA"/>
</dbReference>
<feature type="region of interest" description="Disordered" evidence="1">
    <location>
        <begin position="264"/>
        <end position="340"/>
    </location>
</feature>
<organism evidence="2 3">
    <name type="scientific">Candidozyma pseudohaemuli</name>
    <dbReference type="NCBI Taxonomy" id="418784"/>
    <lineage>
        <taxon>Eukaryota</taxon>
        <taxon>Fungi</taxon>
        <taxon>Dikarya</taxon>
        <taxon>Ascomycota</taxon>
        <taxon>Saccharomycotina</taxon>
        <taxon>Pichiomycetes</taxon>
        <taxon>Metschnikowiaceae</taxon>
        <taxon>Candidozyma</taxon>
    </lineage>
</organism>
<dbReference type="Gene3D" id="3.90.1410.10">
    <property type="entry name" value="set domain protein methyltransferase, domain 1"/>
    <property type="match status" value="1"/>
</dbReference>
<proteinExistence type="predicted"/>
<dbReference type="GO" id="GO:0005634">
    <property type="term" value="C:nucleus"/>
    <property type="evidence" value="ECO:0007669"/>
    <property type="project" value="TreeGrafter"/>
</dbReference>
<dbReference type="GeneID" id="36563663"/>
<protein>
    <recommendedName>
        <fullName evidence="4">SET domain-containing protein</fullName>
    </recommendedName>
</protein>
<feature type="compositionally biased region" description="Acidic residues" evidence="1">
    <location>
        <begin position="355"/>
        <end position="379"/>
    </location>
</feature>
<reference evidence="2 3" key="1">
    <citation type="submission" date="2018-03" db="EMBL/GenBank/DDBJ databases">
        <title>Candida pseudohaemulonii genome assembly and annotation.</title>
        <authorList>
            <person name="Munoz J.F."/>
            <person name="Gade L.G."/>
            <person name="Chow N.A."/>
            <person name="Litvintseva A.P."/>
            <person name="Loparev V.N."/>
            <person name="Cuomo C.A."/>
        </authorList>
    </citation>
    <scope>NUCLEOTIDE SEQUENCE [LARGE SCALE GENOMIC DNA]</scope>
    <source>
        <strain evidence="2 3">B12108</strain>
    </source>
</reference>
<evidence type="ECO:0000256" key="1">
    <source>
        <dbReference type="SAM" id="MobiDB-lite"/>
    </source>
</evidence>
<feature type="region of interest" description="Disordered" evidence="1">
    <location>
        <begin position="353"/>
        <end position="393"/>
    </location>
</feature>
<gene>
    <name evidence="2" type="ORF">C7M61_000270</name>
</gene>
<dbReference type="PANTHER" id="PTHR13271:SF34">
    <property type="entry name" value="N-LYSINE METHYLTRANSFERASE SETD6"/>
    <property type="match status" value="1"/>
</dbReference>
<dbReference type="OrthoDB" id="441812at2759"/>
<evidence type="ECO:0008006" key="4">
    <source>
        <dbReference type="Google" id="ProtNLM"/>
    </source>
</evidence>
<dbReference type="AlphaFoldDB" id="A0A2P7YXE5"/>
<dbReference type="PANTHER" id="PTHR13271">
    <property type="entry name" value="UNCHARACTERIZED PUTATIVE METHYLTRANSFERASE"/>
    <property type="match status" value="1"/>
</dbReference>
<dbReference type="RefSeq" id="XP_024715321.1">
    <property type="nucleotide sequence ID" value="XM_024855722.1"/>
</dbReference>
<feature type="compositionally biased region" description="Acidic residues" evidence="1">
    <location>
        <begin position="265"/>
        <end position="284"/>
    </location>
</feature>
<comment type="caution">
    <text evidence="2">The sequence shown here is derived from an EMBL/GenBank/DDBJ whole genome shotgun (WGS) entry which is preliminary data.</text>
</comment>
<feature type="compositionally biased region" description="Acidic residues" evidence="1">
    <location>
        <begin position="316"/>
        <end position="340"/>
    </location>
</feature>
<name>A0A2P7YXE5_9ASCO</name>
<dbReference type="GO" id="GO:0016279">
    <property type="term" value="F:protein-lysine N-methyltransferase activity"/>
    <property type="evidence" value="ECO:0007669"/>
    <property type="project" value="TreeGrafter"/>
</dbReference>
<dbReference type="SUPFAM" id="SSF82199">
    <property type="entry name" value="SET domain"/>
    <property type="match status" value="2"/>
</dbReference>
<dbReference type="Proteomes" id="UP000241107">
    <property type="component" value="Unassembled WGS sequence"/>
</dbReference>
<dbReference type="CDD" id="cd10527">
    <property type="entry name" value="SET_LSMT"/>
    <property type="match status" value="1"/>
</dbReference>
<dbReference type="InterPro" id="IPR050600">
    <property type="entry name" value="SETD3_SETD6_MTase"/>
</dbReference>
<evidence type="ECO:0000313" key="2">
    <source>
        <dbReference type="EMBL" id="PSK40622.1"/>
    </source>
</evidence>
<dbReference type="VEuPathDB" id="FungiDB:C7M61_000270"/>
<sequence length="660" mass="74539">MSSTSITKLEGLLAWLEDNAFWNSDLVDVEKSLIGGTGVFWKLKDQPDPSGDALILRIPKSSILSPKNSFLCNLLMDYEPSDATIDLTQGMHAIVLTFLYEHSLGERSPWFPYLDTFEIDEGDDYLPLCLWDKESKGALFNSECDMLNMLDSSELIQFYLECVNFAKTNSSVVAIPPTLRIEGQEVDENTAELRYFAKCVQAVISRAFTVDKFHGLSLVPGADLFNHMLPIKEEDSVVPRENVHFLCDDDEDLCDRCGEVGCEHEESDDEEEDVLEEEDAEFDSDGNIVQDDNDADMHPGDDVSDLMEDIPLSSDSESEEEPMSETESIEEEEEVNESEEIQTLLMEDIDRLENSDADTDQEEEEVSTLSLSEDEDEDNTNTAQTLPEIENNDSKVELAKELSESSKCCDIVLTALPSKEHNFELFNTYGNELSNPFLLQRYGFISKGNPNASCLLSVQMFAYLKKLKANKRIKAQMDMKLDWYENGGFDMVNDLCGDCQDDDCNDCNDQGKCNDDHCEDSACKENEGNCEDSCCGDDNGKKRCESQEAPESWQLLPKIDRSGCPTKQTTALLHLFTMPFKIFYHKLGQAPSERSMARRITKYLLEPELSKTEKTILKGWVEGRLQRYRATEASGPRAETIAYMLSEEKTLLNKALQLLE</sequence>
<evidence type="ECO:0000313" key="3">
    <source>
        <dbReference type="Proteomes" id="UP000241107"/>
    </source>
</evidence>
<keyword evidence="3" id="KW-1185">Reference proteome</keyword>